<name>A0ACC3A7R8_9EURO</name>
<sequence length="452" mass="51666">MASSAQRVFCFRHQRIKTDLDIPQAYGAQLAGMEHLDLIDGLDCGSIHFLFRPEAFVKACMSTEPTLDSYGDPIDLRVYRNGMPAFALATTWLRQGMGFLSAILYAPRLRDSDGNEVLSPKPSSAITEKQRNRFEVILEDIADRMRICTYEPEDDADTTHGMAKAYYASFMSEEHDPIVYRISCCAGMWKQLSSSDWDARPISQKCTTWVMIAVTLMHEIAHLLWLYTKSADILDDWYADGEITLPTEPRIQPYTDIDELGFAWEQYQLGGAVWQGRKEMLIAGKMRFHPVHDGTLGMEICCRHMMGYTKPTDTISAVSVVHLMRKSTWSSGEPVKIYLLPLVRRKAEIKDDTSVDEAEDEDTEGEGECEVEDECEAEDDNGDYSARYADTDEQHLLLTNNNNTQRQSQQVAESRFYQELLREVKPDGFILASNNHKSQPARHLQWHRWTPY</sequence>
<dbReference type="EMBL" id="JAPDRQ010000072">
    <property type="protein sequence ID" value="KAJ9656797.1"/>
    <property type="molecule type" value="Genomic_DNA"/>
</dbReference>
<evidence type="ECO:0000313" key="2">
    <source>
        <dbReference type="Proteomes" id="UP001172386"/>
    </source>
</evidence>
<gene>
    <name evidence="1" type="ORF">H2198_004685</name>
</gene>
<proteinExistence type="predicted"/>
<keyword evidence="2" id="KW-1185">Reference proteome</keyword>
<dbReference type="Proteomes" id="UP001172386">
    <property type="component" value="Unassembled WGS sequence"/>
</dbReference>
<reference evidence="1" key="1">
    <citation type="submission" date="2022-10" db="EMBL/GenBank/DDBJ databases">
        <title>Culturing micro-colonial fungi from biological soil crusts in the Mojave desert and describing Neophaeococcomyces mojavensis, and introducing the new genera and species Taxawa tesnikishii.</title>
        <authorList>
            <person name="Kurbessoian T."/>
            <person name="Stajich J.E."/>
        </authorList>
    </citation>
    <scope>NUCLEOTIDE SEQUENCE</scope>
    <source>
        <strain evidence="1">JES_112</strain>
    </source>
</reference>
<accession>A0ACC3A7R8</accession>
<organism evidence="1 2">
    <name type="scientific">Neophaeococcomyces mojaviensis</name>
    <dbReference type="NCBI Taxonomy" id="3383035"/>
    <lineage>
        <taxon>Eukaryota</taxon>
        <taxon>Fungi</taxon>
        <taxon>Dikarya</taxon>
        <taxon>Ascomycota</taxon>
        <taxon>Pezizomycotina</taxon>
        <taxon>Eurotiomycetes</taxon>
        <taxon>Chaetothyriomycetidae</taxon>
        <taxon>Chaetothyriales</taxon>
        <taxon>Chaetothyriales incertae sedis</taxon>
        <taxon>Neophaeococcomyces</taxon>
    </lineage>
</organism>
<protein>
    <submittedName>
        <fullName evidence="1">Uncharacterized protein</fullName>
    </submittedName>
</protein>
<evidence type="ECO:0000313" key="1">
    <source>
        <dbReference type="EMBL" id="KAJ9656797.1"/>
    </source>
</evidence>
<comment type="caution">
    <text evidence="1">The sequence shown here is derived from an EMBL/GenBank/DDBJ whole genome shotgun (WGS) entry which is preliminary data.</text>
</comment>